<feature type="domain" description="Response regulatory" evidence="12">
    <location>
        <begin position="1231"/>
        <end position="1347"/>
    </location>
</feature>
<dbReference type="GO" id="GO:0000155">
    <property type="term" value="F:phosphorelay sensor kinase activity"/>
    <property type="evidence" value="ECO:0007669"/>
    <property type="project" value="InterPro"/>
</dbReference>
<dbReference type="Proteomes" id="UP000269708">
    <property type="component" value="Unassembled WGS sequence"/>
</dbReference>
<dbReference type="SMART" id="SM00065">
    <property type="entry name" value="GAF"/>
    <property type="match status" value="2"/>
</dbReference>
<evidence type="ECO:0000256" key="2">
    <source>
        <dbReference type="ARBA" id="ARBA00012438"/>
    </source>
</evidence>
<dbReference type="Pfam" id="PF01590">
    <property type="entry name" value="GAF"/>
    <property type="match status" value="1"/>
</dbReference>
<keyword evidence="4" id="KW-0808">Transferase</keyword>
<evidence type="ECO:0000256" key="1">
    <source>
        <dbReference type="ARBA" id="ARBA00000085"/>
    </source>
</evidence>
<dbReference type="OrthoDB" id="9768069at2"/>
<dbReference type="SMART" id="SM00388">
    <property type="entry name" value="HisKA"/>
    <property type="match status" value="2"/>
</dbReference>
<dbReference type="CDD" id="cd00082">
    <property type="entry name" value="HisKA"/>
    <property type="match status" value="2"/>
</dbReference>
<dbReference type="EC" id="2.7.13.3" evidence="2"/>
<evidence type="ECO:0000259" key="11">
    <source>
        <dbReference type="PROSITE" id="PS50109"/>
    </source>
</evidence>
<keyword evidence="5" id="KW-0547">Nucleotide-binding</keyword>
<proteinExistence type="predicted"/>
<keyword evidence="8" id="KW-0902">Two-component regulatory system</keyword>
<evidence type="ECO:0000313" key="14">
    <source>
        <dbReference type="EMBL" id="RPE81431.1"/>
    </source>
</evidence>
<feature type="modified residue" description="4-aspartylphosphate" evidence="9">
    <location>
        <position position="679"/>
    </location>
</feature>
<keyword evidence="6" id="KW-0418">Kinase</keyword>
<keyword evidence="7" id="KW-0067">ATP-binding</keyword>
<dbReference type="InterPro" id="IPR004358">
    <property type="entry name" value="Sig_transdc_His_kin-like_C"/>
</dbReference>
<evidence type="ECO:0000256" key="3">
    <source>
        <dbReference type="ARBA" id="ARBA00022553"/>
    </source>
</evidence>
<dbReference type="CDD" id="cd16922">
    <property type="entry name" value="HATPase_EvgS-ArcB-TorS-like"/>
    <property type="match status" value="1"/>
</dbReference>
<dbReference type="SUPFAM" id="SSF52172">
    <property type="entry name" value="CheY-like"/>
    <property type="match status" value="2"/>
</dbReference>
<dbReference type="SUPFAM" id="SSF47384">
    <property type="entry name" value="Homodimeric domain of signal transducing histidine kinase"/>
    <property type="match status" value="2"/>
</dbReference>
<dbReference type="Gene3D" id="3.30.450.20">
    <property type="entry name" value="PAS domain"/>
    <property type="match status" value="1"/>
</dbReference>
<evidence type="ECO:0000256" key="4">
    <source>
        <dbReference type="ARBA" id="ARBA00022679"/>
    </source>
</evidence>
<dbReference type="PRINTS" id="PR00344">
    <property type="entry name" value="BCTRLSENSOR"/>
</dbReference>
<reference evidence="14 15" key="1">
    <citation type="submission" date="2018-11" db="EMBL/GenBank/DDBJ databases">
        <title>Genomic Encyclopedia of Type Strains, Phase IV (KMG-IV): sequencing the most valuable type-strain genomes for metagenomic binning, comparative biology and taxonomic classification.</title>
        <authorList>
            <person name="Goeker M."/>
        </authorList>
    </citation>
    <scope>NUCLEOTIDE SEQUENCE [LARGE SCALE GENOMIC DNA]</scope>
    <source>
        <strain evidence="14 15">DSM 25623</strain>
    </source>
</reference>
<sequence>MNDVTPPLASHGESDALAFLSGGGEVASLMRAMDWSKTPLGPMAGWPQSLRTAVAILLRSPVPIVLLWGEDGVMIYNDAYSVFAGARHPQLLGSKVREGWAEIADFNDHVMKAGLAGKRLAYRDQHLVLYRHGVAEDVWMNLDYSPVPDESGRPAGVLAIVSETTERVIGERRLRTLRELGLRTAGADSVEAVCRAAVDALAAANRADLPFALMYRIDGERRARLVAGHGVEPATGRAEVDLGSGDEALAPLVAACARRAPAEGRTAPWLGAAPAPDRLVALPIVSGDDVAALLVVGADPFLASRPGYRDFLDLVAAQIARAATSALALEEERRRAEALAELDRAKTGFFANVSHEFRTPLTLMLGPLEEMLGRPQASCDPGDRALLEAAHRNGLRLLKLVNSLLDFSRIEAGRAQASYEPTDLAAFTADLASNFRSLCERAGLRLVVDCPPLPAPVHVDREMWEKIVLNLVSNAFKFTFEGEIAIGLETRADAAVLTVRDTGTGIPAHELPRLFERFHRIEGARGRSFEGSGIGLALVQELVRLHGGEIDATSQEGQGSAFAVSIPFGTAHLPRERLRPARALAPTAIRAHAYVEEARRWLPDAAGSAAAQSVADSLADILAHAGAERARVLLADDNADMRDYVRRLLGARYEVEAVADGEAALAAARRRRPDLVLTDAMMPGLDGFGLLRALRGDPALKDVPVVVLSARAGEEARVEGMEEGADDYLTKPFSARELSARIDGHLALARTRREREAAVRRRAEQLQALASASLTIAAAPTLQAKLDAVAQAARTIVGARRSAVSLAPSDPLLQAEGFAPDARGEHDAVRADAGAYALAGAVDGPAHPPRDAASGGTGASDALAGAAAMPAGASGMPGADEAPGLGAIAESDWLAAPLLASDGRTLGFVRLAEKTGGGAFDAEDRAILVQLARFASNAIEQAQADAALRELNETLEARVRQAVAERASAEEQLRHAQKMEAIGHLTGGIAHDFNNLLTVVIGNIESIQRHLGAGAPERLRRSAENAMQGALRAATLTQRLLAFSRRQPLEPRPTDLNRLVSGMSELLRRTLGEGIQVRTLLGDGLWPVEIDPNQLESALLNLAINARDAMPDGGRLTIATANAVLDAPGAGEADARPGRYVVVAVSDTGVGMPKHVSERAFEPFFTTKPTGHGTGLGLSQVYGFVKQSGGHVSLCSEPGAGTTIEIYLPCFCGDAEQEPSPAAAPEPRKATVLVVEDNDGVRDFSAETLRELGYRVIEARDGPMAMRQLELYGGSIDLLFTDVGLPGMNGVELAEEARRRLPGLKVLFTTGYGGDAIVRDGRLIAGIEMIGKPFTYAELAAKVHAIVAGEGGHG</sequence>
<dbReference type="InterPro" id="IPR000700">
    <property type="entry name" value="PAS-assoc_C"/>
</dbReference>
<dbReference type="PROSITE" id="PS50110">
    <property type="entry name" value="RESPONSE_REGULATORY"/>
    <property type="match status" value="2"/>
</dbReference>
<dbReference type="SMART" id="SM00448">
    <property type="entry name" value="REC"/>
    <property type="match status" value="2"/>
</dbReference>
<keyword evidence="3 9" id="KW-0597">Phosphoprotein</keyword>
<dbReference type="InterPro" id="IPR005467">
    <property type="entry name" value="His_kinase_dom"/>
</dbReference>
<dbReference type="CDD" id="cd17574">
    <property type="entry name" value="REC_OmpR"/>
    <property type="match status" value="1"/>
</dbReference>
<keyword evidence="10" id="KW-0175">Coiled coil</keyword>
<evidence type="ECO:0000256" key="5">
    <source>
        <dbReference type="ARBA" id="ARBA00022741"/>
    </source>
</evidence>
<dbReference type="PROSITE" id="PS50113">
    <property type="entry name" value="PAC"/>
    <property type="match status" value="1"/>
</dbReference>
<dbReference type="SUPFAM" id="SSF55874">
    <property type="entry name" value="ATPase domain of HSP90 chaperone/DNA topoisomerase II/histidine kinase"/>
    <property type="match status" value="2"/>
</dbReference>
<dbReference type="InterPro" id="IPR036890">
    <property type="entry name" value="HATPase_C_sf"/>
</dbReference>
<feature type="domain" description="PAC" evidence="13">
    <location>
        <begin position="123"/>
        <end position="176"/>
    </location>
</feature>
<dbReference type="Pfam" id="PF00072">
    <property type="entry name" value="Response_reg"/>
    <property type="match status" value="2"/>
</dbReference>
<evidence type="ECO:0000259" key="13">
    <source>
        <dbReference type="PROSITE" id="PS50113"/>
    </source>
</evidence>
<dbReference type="FunFam" id="3.30.565.10:FF:000037">
    <property type="entry name" value="Hybrid sensor histidine kinase/response regulator"/>
    <property type="match status" value="1"/>
</dbReference>
<evidence type="ECO:0000256" key="10">
    <source>
        <dbReference type="SAM" id="Coils"/>
    </source>
</evidence>
<dbReference type="InterPro" id="IPR011006">
    <property type="entry name" value="CheY-like_superfamily"/>
</dbReference>
<dbReference type="NCBIfam" id="TIGR00229">
    <property type="entry name" value="sensory_box"/>
    <property type="match status" value="1"/>
</dbReference>
<dbReference type="EMBL" id="RKQN01000001">
    <property type="protein sequence ID" value="RPE81431.1"/>
    <property type="molecule type" value="Genomic_DNA"/>
</dbReference>
<name>A0A3N4VQF4_9GAMM</name>
<evidence type="ECO:0000313" key="15">
    <source>
        <dbReference type="Proteomes" id="UP000269708"/>
    </source>
</evidence>
<dbReference type="Gene3D" id="3.30.565.10">
    <property type="entry name" value="Histidine kinase-like ATPase, C-terminal domain"/>
    <property type="match status" value="2"/>
</dbReference>
<dbReference type="Pfam" id="PF02518">
    <property type="entry name" value="HATPase_c"/>
    <property type="match status" value="2"/>
</dbReference>
<evidence type="ECO:0000259" key="12">
    <source>
        <dbReference type="PROSITE" id="PS50110"/>
    </source>
</evidence>
<feature type="domain" description="Response regulatory" evidence="12">
    <location>
        <begin position="631"/>
        <end position="746"/>
    </location>
</feature>
<keyword evidence="15" id="KW-1185">Reference proteome</keyword>
<feature type="domain" description="Histidine kinase" evidence="11">
    <location>
        <begin position="352"/>
        <end position="570"/>
    </location>
</feature>
<evidence type="ECO:0000256" key="9">
    <source>
        <dbReference type="PROSITE-ProRule" id="PRU00169"/>
    </source>
</evidence>
<evidence type="ECO:0000256" key="8">
    <source>
        <dbReference type="ARBA" id="ARBA00023012"/>
    </source>
</evidence>
<dbReference type="RefSeq" id="WP_123768989.1">
    <property type="nucleotide sequence ID" value="NZ_RKQN01000001.1"/>
</dbReference>
<evidence type="ECO:0000256" key="6">
    <source>
        <dbReference type="ARBA" id="ARBA00022777"/>
    </source>
</evidence>
<dbReference type="InterPro" id="IPR003661">
    <property type="entry name" value="HisK_dim/P_dom"/>
</dbReference>
<dbReference type="GO" id="GO:0005524">
    <property type="term" value="F:ATP binding"/>
    <property type="evidence" value="ECO:0007669"/>
    <property type="project" value="UniProtKB-KW"/>
</dbReference>
<dbReference type="InterPro" id="IPR013656">
    <property type="entry name" value="PAS_4"/>
</dbReference>
<dbReference type="SUPFAM" id="SSF55785">
    <property type="entry name" value="PYP-like sensor domain (PAS domain)"/>
    <property type="match status" value="1"/>
</dbReference>
<dbReference type="Gene3D" id="1.10.287.130">
    <property type="match status" value="2"/>
</dbReference>
<dbReference type="PANTHER" id="PTHR43547:SF2">
    <property type="entry name" value="HYBRID SIGNAL TRANSDUCTION HISTIDINE KINASE C"/>
    <property type="match status" value="1"/>
</dbReference>
<dbReference type="InterPro" id="IPR001789">
    <property type="entry name" value="Sig_transdc_resp-reg_receiver"/>
</dbReference>
<dbReference type="Pfam" id="PF00512">
    <property type="entry name" value="HisKA"/>
    <property type="match status" value="2"/>
</dbReference>
<organism evidence="14 15">
    <name type="scientific">Vulcaniibacterium tengchongense</name>
    <dbReference type="NCBI Taxonomy" id="1273429"/>
    <lineage>
        <taxon>Bacteria</taxon>
        <taxon>Pseudomonadati</taxon>
        <taxon>Pseudomonadota</taxon>
        <taxon>Gammaproteobacteria</taxon>
        <taxon>Lysobacterales</taxon>
        <taxon>Lysobacteraceae</taxon>
        <taxon>Vulcaniibacterium</taxon>
    </lineage>
</organism>
<dbReference type="Gene3D" id="3.40.50.2300">
    <property type="match status" value="2"/>
</dbReference>
<dbReference type="InterPro" id="IPR035965">
    <property type="entry name" value="PAS-like_dom_sf"/>
</dbReference>
<dbReference type="InterPro" id="IPR003594">
    <property type="entry name" value="HATPase_dom"/>
</dbReference>
<comment type="caution">
    <text evidence="14">The sequence shown here is derived from an EMBL/GenBank/DDBJ whole genome shotgun (WGS) entry which is preliminary data.</text>
</comment>
<accession>A0A3N4VQF4</accession>
<dbReference type="SMART" id="SM00387">
    <property type="entry name" value="HATPase_c"/>
    <property type="match status" value="2"/>
</dbReference>
<feature type="coiled-coil region" evidence="10">
    <location>
        <begin position="952"/>
        <end position="979"/>
    </location>
</feature>
<dbReference type="InterPro" id="IPR036097">
    <property type="entry name" value="HisK_dim/P_sf"/>
</dbReference>
<feature type="domain" description="Histidine kinase" evidence="11">
    <location>
        <begin position="988"/>
        <end position="1212"/>
    </location>
</feature>
<dbReference type="Pfam" id="PF08448">
    <property type="entry name" value="PAS_4"/>
    <property type="match status" value="1"/>
</dbReference>
<dbReference type="PROSITE" id="PS50109">
    <property type="entry name" value="HIS_KIN"/>
    <property type="match status" value="2"/>
</dbReference>
<dbReference type="SUPFAM" id="SSF55781">
    <property type="entry name" value="GAF domain-like"/>
    <property type="match status" value="2"/>
</dbReference>
<feature type="modified residue" description="4-aspartylphosphate" evidence="9">
    <location>
        <position position="1282"/>
    </location>
</feature>
<dbReference type="InterPro" id="IPR000014">
    <property type="entry name" value="PAS"/>
</dbReference>
<gene>
    <name evidence="14" type="ORF">EDC50_0621</name>
</gene>
<dbReference type="InterPro" id="IPR029016">
    <property type="entry name" value="GAF-like_dom_sf"/>
</dbReference>
<dbReference type="InterPro" id="IPR003018">
    <property type="entry name" value="GAF"/>
</dbReference>
<comment type="catalytic activity">
    <reaction evidence="1">
        <text>ATP + protein L-histidine = ADP + protein N-phospho-L-histidine.</text>
        <dbReference type="EC" id="2.7.13.3"/>
    </reaction>
</comment>
<dbReference type="PANTHER" id="PTHR43547">
    <property type="entry name" value="TWO-COMPONENT HISTIDINE KINASE"/>
    <property type="match status" value="1"/>
</dbReference>
<evidence type="ECO:0000256" key="7">
    <source>
        <dbReference type="ARBA" id="ARBA00022840"/>
    </source>
</evidence>
<protein>
    <recommendedName>
        <fullName evidence="2">histidine kinase</fullName>
        <ecNumber evidence="2">2.7.13.3</ecNumber>
    </recommendedName>
</protein>
<dbReference type="Gene3D" id="3.30.450.40">
    <property type="match status" value="2"/>
</dbReference>